<keyword evidence="5" id="KW-1185">Reference proteome</keyword>
<dbReference type="InterPro" id="IPR003961">
    <property type="entry name" value="FN3_dom"/>
</dbReference>
<dbReference type="Gene3D" id="2.60.40.10">
    <property type="entry name" value="Immunoglobulins"/>
    <property type="match status" value="1"/>
</dbReference>
<feature type="non-terminal residue" evidence="4">
    <location>
        <position position="1"/>
    </location>
</feature>
<feature type="region of interest" description="Disordered" evidence="1">
    <location>
        <begin position="199"/>
        <end position="229"/>
    </location>
</feature>
<keyword evidence="2" id="KW-0812">Transmembrane</keyword>
<keyword evidence="2" id="KW-0472">Membrane</keyword>
<dbReference type="Pfam" id="PF09294">
    <property type="entry name" value="Interfer-bind"/>
    <property type="match status" value="1"/>
</dbReference>
<feature type="domain" description="Fibronectin type-III" evidence="3">
    <location>
        <begin position="4"/>
        <end position="116"/>
    </location>
</feature>
<dbReference type="InterPro" id="IPR050650">
    <property type="entry name" value="Type-II_Cytokine-TF_Rcpt"/>
</dbReference>
<dbReference type="PROSITE" id="PS50853">
    <property type="entry name" value="FN3"/>
    <property type="match status" value="1"/>
</dbReference>
<reference evidence="4" key="1">
    <citation type="submission" date="2020-02" db="EMBL/GenBank/DDBJ databases">
        <title>Bird 10,000 Genomes (B10K) Project - Family phase.</title>
        <authorList>
            <person name="Zhang G."/>
        </authorList>
    </citation>
    <scope>NUCLEOTIDE SEQUENCE</scope>
    <source>
        <strain evidence="4">B10K-DU-029-61</strain>
        <tissue evidence="4">Blood</tissue>
    </source>
</reference>
<evidence type="ECO:0000259" key="3">
    <source>
        <dbReference type="PROSITE" id="PS50853"/>
    </source>
</evidence>
<dbReference type="PANTHER" id="PTHR20859:SF50">
    <property type="entry name" value="INTERLEUKIN-10 RECEPTOR SUBUNIT BETA"/>
    <property type="match status" value="1"/>
</dbReference>
<dbReference type="InterPro" id="IPR015373">
    <property type="entry name" value="Interferon/interleukin_rcp_dom"/>
</dbReference>
<evidence type="ECO:0000313" key="4">
    <source>
        <dbReference type="EMBL" id="NXY15487.1"/>
    </source>
</evidence>
<comment type="caution">
    <text evidence="4">The sequence shown here is derived from an EMBL/GenBank/DDBJ whole genome shotgun (WGS) entry which is preliminary data.</text>
</comment>
<dbReference type="InterPro" id="IPR013783">
    <property type="entry name" value="Ig-like_fold"/>
</dbReference>
<evidence type="ECO:0000256" key="1">
    <source>
        <dbReference type="SAM" id="MobiDB-lite"/>
    </source>
</evidence>
<feature type="compositionally biased region" description="Basic and acidic residues" evidence="1">
    <location>
        <begin position="211"/>
        <end position="220"/>
    </location>
</feature>
<feature type="transmembrane region" description="Helical" evidence="2">
    <location>
        <begin position="120"/>
        <end position="148"/>
    </location>
</feature>
<feature type="non-terminal residue" evidence="4">
    <location>
        <position position="229"/>
    </location>
</feature>
<sequence length="229" mass="25838">CAAVIGPPEVRLKSESGALHMDFSGPFAQREQGKWPLKQYYGSWNYRILYWKKGRRSTELTSPSWVTQVDTKHNSEILSQLEPWTVYCVRVQAVIPEWNKTGELSRELCEQTTHNGVTPVWVIVAVLIGSMLAVVTAVIVGFLSFFYLCRLTKHIFCPSYIFPPHLKEFLSKPPSAPQAFPPLPQEEHLVYDKLTVISEESPNPWDGSGDEASRTPEHPQDSAQGDSHS</sequence>
<protein>
    <submittedName>
        <fullName evidence="4">I10R2 protein</fullName>
    </submittedName>
</protein>
<gene>
    <name evidence="4" type="primary">Il10rb</name>
    <name evidence="4" type="ORF">ATRCLA_R01433</name>
</gene>
<evidence type="ECO:0000313" key="5">
    <source>
        <dbReference type="Proteomes" id="UP000658642"/>
    </source>
</evidence>
<proteinExistence type="predicted"/>
<name>A0A852NPK9_9PASS</name>
<evidence type="ECO:0000256" key="2">
    <source>
        <dbReference type="SAM" id="Phobius"/>
    </source>
</evidence>
<dbReference type="CDD" id="cd00063">
    <property type="entry name" value="FN3"/>
    <property type="match status" value="1"/>
</dbReference>
<dbReference type="GO" id="GO:0005886">
    <property type="term" value="C:plasma membrane"/>
    <property type="evidence" value="ECO:0007669"/>
    <property type="project" value="TreeGrafter"/>
</dbReference>
<accession>A0A852NPK9</accession>
<dbReference type="Proteomes" id="UP000658642">
    <property type="component" value="Unassembled WGS sequence"/>
</dbReference>
<dbReference type="EMBL" id="WBMZ01003406">
    <property type="protein sequence ID" value="NXY15487.1"/>
    <property type="molecule type" value="Genomic_DNA"/>
</dbReference>
<dbReference type="AlphaFoldDB" id="A0A852NPK9"/>
<organism evidence="4 5">
    <name type="scientific">Atrichornis clamosus</name>
    <dbReference type="NCBI Taxonomy" id="449594"/>
    <lineage>
        <taxon>Eukaryota</taxon>
        <taxon>Metazoa</taxon>
        <taxon>Chordata</taxon>
        <taxon>Craniata</taxon>
        <taxon>Vertebrata</taxon>
        <taxon>Euteleostomi</taxon>
        <taxon>Archelosauria</taxon>
        <taxon>Archosauria</taxon>
        <taxon>Dinosauria</taxon>
        <taxon>Saurischia</taxon>
        <taxon>Theropoda</taxon>
        <taxon>Coelurosauria</taxon>
        <taxon>Aves</taxon>
        <taxon>Neognathae</taxon>
        <taxon>Neoaves</taxon>
        <taxon>Telluraves</taxon>
        <taxon>Australaves</taxon>
        <taxon>Passeriformes</taxon>
        <taxon>Menuridae</taxon>
        <taxon>Atrichornis</taxon>
    </lineage>
</organism>
<dbReference type="PANTHER" id="PTHR20859">
    <property type="entry name" value="INTERFERON/INTERLEUKIN RECEPTOR"/>
    <property type="match status" value="1"/>
</dbReference>
<dbReference type="InterPro" id="IPR036116">
    <property type="entry name" value="FN3_sf"/>
</dbReference>
<keyword evidence="2" id="KW-1133">Transmembrane helix</keyword>
<dbReference type="SUPFAM" id="SSF49265">
    <property type="entry name" value="Fibronectin type III"/>
    <property type="match status" value="1"/>
</dbReference>
<dbReference type="GO" id="GO:0004920">
    <property type="term" value="F:interleukin-10 receptor activity"/>
    <property type="evidence" value="ECO:0007669"/>
    <property type="project" value="TreeGrafter"/>
</dbReference>
<dbReference type="OrthoDB" id="8724082at2759"/>